<gene>
    <name evidence="1" type="ORF">RIB2604_03301800</name>
</gene>
<sequence length="119" mass="13457">MPIFSIRRWRLAVLEVNTFGSYVASVRFKVTGSDEIRIPVFVIDKLLQARYVSKRSEFYEGYLVPIQCGYKAHESKEASRSLAPAGQIVASSEASRPSADRQYLGRAVESVGSFYIWED</sequence>
<accession>A0A146FXM3</accession>
<organism evidence="1 2">
    <name type="scientific">Aspergillus kawachii</name>
    <name type="common">White koji mold</name>
    <name type="synonym">Aspergillus awamori var. kawachi</name>
    <dbReference type="NCBI Taxonomy" id="1069201"/>
    <lineage>
        <taxon>Eukaryota</taxon>
        <taxon>Fungi</taxon>
        <taxon>Dikarya</taxon>
        <taxon>Ascomycota</taxon>
        <taxon>Pezizomycotina</taxon>
        <taxon>Eurotiomycetes</taxon>
        <taxon>Eurotiomycetidae</taxon>
        <taxon>Eurotiales</taxon>
        <taxon>Aspergillaceae</taxon>
        <taxon>Aspergillus</taxon>
        <taxon>Aspergillus subgen. Circumdati</taxon>
    </lineage>
</organism>
<name>A0A146FXM3_ASPKA</name>
<evidence type="ECO:0000313" key="1">
    <source>
        <dbReference type="EMBL" id="GAT30205.1"/>
    </source>
</evidence>
<reference evidence="1 2" key="1">
    <citation type="journal article" date="2016" name="DNA Res.">
        <title>Genome sequence of Aspergillus luchuensis NBRC 4314.</title>
        <authorList>
            <person name="Yamada O."/>
            <person name="Machida M."/>
            <person name="Hosoyama A."/>
            <person name="Goto M."/>
            <person name="Takahashi T."/>
            <person name="Futagami T."/>
            <person name="Yamagata Y."/>
            <person name="Takeuchi M."/>
            <person name="Kobayashi T."/>
            <person name="Koike H."/>
            <person name="Abe K."/>
            <person name="Asai K."/>
            <person name="Arita M."/>
            <person name="Fujita N."/>
            <person name="Fukuda K."/>
            <person name="Higa K."/>
            <person name="Horikawa H."/>
            <person name="Ishikawa T."/>
            <person name="Jinno K."/>
            <person name="Kato Y."/>
            <person name="Kirimura K."/>
            <person name="Mizutani O."/>
            <person name="Nakasone K."/>
            <person name="Sano M."/>
            <person name="Shiraishi Y."/>
            <person name="Tsukahara M."/>
            <person name="Gomi K."/>
        </authorList>
    </citation>
    <scope>NUCLEOTIDE SEQUENCE [LARGE SCALE GENOMIC DNA]</scope>
    <source>
        <strain evidence="1 2">RIB 2604</strain>
    </source>
</reference>
<reference evidence="2" key="2">
    <citation type="submission" date="2016-02" db="EMBL/GenBank/DDBJ databases">
        <title>Genome sequencing of Aspergillus luchuensis NBRC 4314.</title>
        <authorList>
            <person name="Yamada O."/>
        </authorList>
    </citation>
    <scope>NUCLEOTIDE SEQUENCE [LARGE SCALE GENOMIC DNA]</scope>
    <source>
        <strain evidence="2">RIB 2604</strain>
    </source>
</reference>
<dbReference type="AlphaFoldDB" id="A0A146FXM3"/>
<dbReference type="EMBL" id="BCWF01000032">
    <property type="protein sequence ID" value="GAT30205.1"/>
    <property type="molecule type" value="Genomic_DNA"/>
</dbReference>
<evidence type="ECO:0000313" key="2">
    <source>
        <dbReference type="Proteomes" id="UP000075230"/>
    </source>
</evidence>
<proteinExistence type="predicted"/>
<protein>
    <submittedName>
        <fullName evidence="1">Uncharacterized protein</fullName>
    </submittedName>
</protein>
<dbReference type="Proteomes" id="UP000075230">
    <property type="component" value="Unassembled WGS sequence"/>
</dbReference>
<comment type="caution">
    <text evidence="1">The sequence shown here is derived from an EMBL/GenBank/DDBJ whole genome shotgun (WGS) entry which is preliminary data.</text>
</comment>